<comment type="caution">
    <text evidence="1">The sequence shown here is derived from an EMBL/GenBank/DDBJ whole genome shotgun (WGS) entry which is preliminary data.</text>
</comment>
<proteinExistence type="predicted"/>
<dbReference type="AlphaFoldDB" id="A0A921QLR1"/>
<evidence type="ECO:0000313" key="1">
    <source>
        <dbReference type="EMBL" id="KAG0522825.1"/>
    </source>
</evidence>
<sequence length="60" mass="6994">MSADLAAMSLPALESLSLPYVATIYFDCFRRFRGMLQLNQMDVAKVDRRMLYMLPMLQLF</sequence>
<evidence type="ECO:0000313" key="2">
    <source>
        <dbReference type="Proteomes" id="UP000807115"/>
    </source>
</evidence>
<dbReference type="EMBL" id="CM027686">
    <property type="protein sequence ID" value="KAG0522825.1"/>
    <property type="molecule type" value="Genomic_DNA"/>
</dbReference>
<dbReference type="Proteomes" id="UP000807115">
    <property type="component" value="Chromosome 7"/>
</dbReference>
<accession>A0A921QLR1</accession>
<reference evidence="1" key="1">
    <citation type="journal article" date="2019" name="BMC Genomics">
        <title>A new reference genome for Sorghum bicolor reveals high levels of sequence similarity between sweet and grain genotypes: implications for the genetics of sugar metabolism.</title>
        <authorList>
            <person name="Cooper E.A."/>
            <person name="Brenton Z.W."/>
            <person name="Flinn B.S."/>
            <person name="Jenkins J."/>
            <person name="Shu S."/>
            <person name="Flowers D."/>
            <person name="Luo F."/>
            <person name="Wang Y."/>
            <person name="Xia P."/>
            <person name="Barry K."/>
            <person name="Daum C."/>
            <person name="Lipzen A."/>
            <person name="Yoshinaga Y."/>
            <person name="Schmutz J."/>
            <person name="Saski C."/>
            <person name="Vermerris W."/>
            <person name="Kresovich S."/>
        </authorList>
    </citation>
    <scope>NUCLEOTIDE SEQUENCE</scope>
</reference>
<reference evidence="1" key="2">
    <citation type="submission" date="2020-10" db="EMBL/GenBank/DDBJ databases">
        <authorList>
            <person name="Cooper E.A."/>
            <person name="Brenton Z.W."/>
            <person name="Flinn B.S."/>
            <person name="Jenkins J."/>
            <person name="Shu S."/>
            <person name="Flowers D."/>
            <person name="Luo F."/>
            <person name="Wang Y."/>
            <person name="Xia P."/>
            <person name="Barry K."/>
            <person name="Daum C."/>
            <person name="Lipzen A."/>
            <person name="Yoshinaga Y."/>
            <person name="Schmutz J."/>
            <person name="Saski C."/>
            <person name="Vermerris W."/>
            <person name="Kresovich S."/>
        </authorList>
    </citation>
    <scope>NUCLEOTIDE SEQUENCE</scope>
</reference>
<gene>
    <name evidence="1" type="ORF">BDA96_07G071000</name>
</gene>
<name>A0A921QLR1_SORBI</name>
<protein>
    <submittedName>
        <fullName evidence="1">Uncharacterized protein</fullName>
    </submittedName>
</protein>
<organism evidence="1 2">
    <name type="scientific">Sorghum bicolor</name>
    <name type="common">Sorghum</name>
    <name type="synonym">Sorghum vulgare</name>
    <dbReference type="NCBI Taxonomy" id="4558"/>
    <lineage>
        <taxon>Eukaryota</taxon>
        <taxon>Viridiplantae</taxon>
        <taxon>Streptophyta</taxon>
        <taxon>Embryophyta</taxon>
        <taxon>Tracheophyta</taxon>
        <taxon>Spermatophyta</taxon>
        <taxon>Magnoliopsida</taxon>
        <taxon>Liliopsida</taxon>
        <taxon>Poales</taxon>
        <taxon>Poaceae</taxon>
        <taxon>PACMAD clade</taxon>
        <taxon>Panicoideae</taxon>
        <taxon>Andropogonodae</taxon>
        <taxon>Andropogoneae</taxon>
        <taxon>Sorghinae</taxon>
        <taxon>Sorghum</taxon>
    </lineage>
</organism>